<reference evidence="3 4" key="1">
    <citation type="submission" date="2020-08" db="EMBL/GenBank/DDBJ databases">
        <title>Sequencing the genomes of 1000 actinobacteria strains.</title>
        <authorList>
            <person name="Klenk H.-P."/>
        </authorList>
    </citation>
    <scope>NUCLEOTIDE SEQUENCE [LARGE SCALE GENOMIC DNA]</scope>
    <source>
        <strain evidence="3 4">DSM 102122</strain>
    </source>
</reference>
<dbReference type="Proteomes" id="UP000542813">
    <property type="component" value="Unassembled WGS sequence"/>
</dbReference>
<gene>
    <name evidence="3" type="ORF">HD601_002061</name>
</gene>
<dbReference type="Pfam" id="PF03795">
    <property type="entry name" value="YCII"/>
    <property type="match status" value="1"/>
</dbReference>
<evidence type="ECO:0000256" key="1">
    <source>
        <dbReference type="ARBA" id="ARBA00007689"/>
    </source>
</evidence>
<sequence>MDQPTDQLTDPPIRYLLLISADEALEPEVISDEGLRRFHEWFADLERRGVLRGHEGLHPSSMATTVRVRDGEVLLTDGPFMETKDQIGGFALIECADLDEAVEIAAGHPAARFGQVEIRPVR</sequence>
<evidence type="ECO:0000313" key="4">
    <source>
        <dbReference type="Proteomes" id="UP000542813"/>
    </source>
</evidence>
<name>A0A7W9GPQ3_9ACTN</name>
<proteinExistence type="inferred from homology"/>
<dbReference type="InterPro" id="IPR005545">
    <property type="entry name" value="YCII"/>
</dbReference>
<dbReference type="AlphaFoldDB" id="A0A7W9GPQ3"/>
<feature type="domain" description="YCII-related" evidence="2">
    <location>
        <begin position="14"/>
        <end position="121"/>
    </location>
</feature>
<accession>A0A7W9GPQ3</accession>
<dbReference type="InterPro" id="IPR011008">
    <property type="entry name" value="Dimeric_a/b-barrel"/>
</dbReference>
<protein>
    <recommendedName>
        <fullName evidence="2">YCII-related domain-containing protein</fullName>
    </recommendedName>
</protein>
<comment type="caution">
    <text evidence="3">The sequence shown here is derived from an EMBL/GenBank/DDBJ whole genome shotgun (WGS) entry which is preliminary data.</text>
</comment>
<keyword evidence="4" id="KW-1185">Reference proteome</keyword>
<dbReference type="PANTHER" id="PTHR35174">
    <property type="entry name" value="BLL7171 PROTEIN-RELATED"/>
    <property type="match status" value="1"/>
</dbReference>
<evidence type="ECO:0000259" key="2">
    <source>
        <dbReference type="Pfam" id="PF03795"/>
    </source>
</evidence>
<dbReference type="SUPFAM" id="SSF54909">
    <property type="entry name" value="Dimeric alpha+beta barrel"/>
    <property type="match status" value="1"/>
</dbReference>
<dbReference type="PANTHER" id="PTHR35174:SF3">
    <property type="entry name" value="BLL7171 PROTEIN"/>
    <property type="match status" value="1"/>
</dbReference>
<dbReference type="EMBL" id="JACHMM010000001">
    <property type="protein sequence ID" value="MBB5787486.1"/>
    <property type="molecule type" value="Genomic_DNA"/>
</dbReference>
<organism evidence="3 4">
    <name type="scientific">Jiangella mangrovi</name>
    <dbReference type="NCBI Taxonomy" id="1524084"/>
    <lineage>
        <taxon>Bacteria</taxon>
        <taxon>Bacillati</taxon>
        <taxon>Actinomycetota</taxon>
        <taxon>Actinomycetes</taxon>
        <taxon>Jiangellales</taxon>
        <taxon>Jiangellaceae</taxon>
        <taxon>Jiangella</taxon>
    </lineage>
</organism>
<comment type="similarity">
    <text evidence="1">Belongs to the YciI family.</text>
</comment>
<dbReference type="Gene3D" id="3.30.70.1060">
    <property type="entry name" value="Dimeric alpha+beta barrel"/>
    <property type="match status" value="1"/>
</dbReference>
<evidence type="ECO:0000313" key="3">
    <source>
        <dbReference type="EMBL" id="MBB5787486.1"/>
    </source>
</evidence>